<dbReference type="GO" id="GO:0005911">
    <property type="term" value="C:cell-cell junction"/>
    <property type="evidence" value="ECO:0007669"/>
    <property type="project" value="TreeGrafter"/>
</dbReference>
<protein>
    <submittedName>
        <fullName evidence="9">Irregular chiasm C-roughest protein</fullName>
    </submittedName>
</protein>
<evidence type="ECO:0000313" key="10">
    <source>
        <dbReference type="Proteomes" id="UP000078540"/>
    </source>
</evidence>
<dbReference type="InterPro" id="IPR003599">
    <property type="entry name" value="Ig_sub"/>
</dbReference>
<keyword evidence="3" id="KW-1015">Disulfide bond</keyword>
<dbReference type="InterPro" id="IPR051275">
    <property type="entry name" value="Cell_adhesion_signaling"/>
</dbReference>
<dbReference type="InterPro" id="IPR003598">
    <property type="entry name" value="Ig_sub2"/>
</dbReference>
<keyword evidence="2 7" id="KW-0472">Membrane</keyword>
<dbReference type="InterPro" id="IPR013783">
    <property type="entry name" value="Ig-like_fold"/>
</dbReference>
<feature type="region of interest" description="Disordered" evidence="6">
    <location>
        <begin position="1085"/>
        <end position="1111"/>
    </location>
</feature>
<gene>
    <name evidence="9" type="ORF">ALC53_06446</name>
</gene>
<comment type="subcellular location">
    <subcellularLocation>
        <location evidence="1">Membrane</location>
        <topology evidence="1">Single-pass type I membrane protein</topology>
    </subcellularLocation>
</comment>
<keyword evidence="10" id="KW-1185">Reference proteome</keyword>
<evidence type="ECO:0000313" key="9">
    <source>
        <dbReference type="EMBL" id="KYM83178.1"/>
    </source>
</evidence>
<dbReference type="PROSITE" id="PS50835">
    <property type="entry name" value="IG_LIKE"/>
    <property type="match status" value="4"/>
</dbReference>
<dbReference type="GO" id="GO:0050839">
    <property type="term" value="F:cell adhesion molecule binding"/>
    <property type="evidence" value="ECO:0007669"/>
    <property type="project" value="TreeGrafter"/>
</dbReference>
<feature type="domain" description="Ig-like" evidence="8">
    <location>
        <begin position="477"/>
        <end position="550"/>
    </location>
</feature>
<dbReference type="STRING" id="520822.A0A195BF27"/>
<evidence type="ECO:0000256" key="4">
    <source>
        <dbReference type="ARBA" id="ARBA00023180"/>
    </source>
</evidence>
<evidence type="ECO:0000256" key="7">
    <source>
        <dbReference type="SAM" id="Phobius"/>
    </source>
</evidence>
<sequence>MEVKTVAAMNVTNVSSVVVSTLKPFTTTEVVYQRFAIEPMDQTAVIGSRVTLPCRVLDQKGPIQWTKDDFGLGAVRNLTGYERYAMIGSDEEGNSLHQALSGSRTPLPNGRPKCRYAGVDKAAPADYAITSCRETKSARNLVDSKHTSFYEARSRPPFLANVYQRASGTPTGLRDFSLHIYPVELEDDGTYQCQASPTNDGQPALRSRFAKLSVLVPPQKPKILQGDFLVTTEDRELVIECISSAGKPPAEAKLLSIVRMVHAGVTGWGHVDAHGKLLVVNLFILPEKTATGYPDTILNMLRNKAGRARLEISSPEGNQLRTWIDGLGNVLRHGIKTTKEAYDNGPLITVKSVLRVMPRKDHDNTTFTCQSQNMADRSPQSAKLRVEVRYAPKVSLSKIDRIVEGSELRFKCCAEANPPDVEYRWFINKKKVIGDYTTEMIIHNATRELHDATVKCEVSNEVGKSEESQTLDIRYGPQFRHPPLSVETHYGATEILQCDVDGNPMPEIEWYHEDSDRMVANSPNISVVVSSDTAGRYYCKARVRGFPELTGHANIYIRAPPSIVSQRIQYVPDEGVVKVKCTAISVPKAESVVWSFAGRELNFTSNNTPFYVQEEYAAERIVSTVTLLDPISTYFGDYNCTVTNSFGTDSVIIKLTAHTLIPVDWQLILIIAGLVVCVILIGIIVILILQCRDRIKQPRPRTAQNQETDLQETDSNADRYRESDRSSNLSDVKADIRAGSSVSNAESVTALDSEGEGSTRGVNALALAGPVPNPLSGYRYSADYTEPSFPPKNNDGSNNNGYVPYVDYTRDYMPPTTQSMGASRESLSRISTSGILSSKKIGLSSANLGSSTPQTTPIDPRFSATYGNPYLRMSAAEQLRHAPHTAVPGVTPAPPPYTQAMRMNSLNTLNGAGPQVGTIAPLSAHYITGGPNGAMATVKRTSAVGTLATHTSRYLLGPRPATLKSTTRHARRLVDALEQSQCRYNQTRHAHDTERYRAEYERLVERRSQGSWGSRGHGGATDRAQRMVQNGEALKHIELMLRQLQRASRDHQQLVRQRHSDVQYEIGKRINERIWHHRYHHHYRDGRQSSIDASRTWSRSSSSPWESDLTLKKTQPNVTTRLLTKRRDYGGTAQSTIILKPISGHVRDGTAGTYQEMKYVPESVGWMDARETFDAWSLPGASSSNDRRTSSTVV</sequence>
<dbReference type="InterPro" id="IPR036179">
    <property type="entry name" value="Ig-like_dom_sf"/>
</dbReference>
<dbReference type="PANTHER" id="PTHR11640:SF31">
    <property type="entry name" value="IRREGULAR CHIASM C-ROUGHEST PROTEIN-RELATED"/>
    <property type="match status" value="1"/>
</dbReference>
<dbReference type="SUPFAM" id="SSF48726">
    <property type="entry name" value="Immunoglobulin"/>
    <property type="match status" value="4"/>
</dbReference>
<keyword evidence="4" id="KW-0325">Glycoprotein</keyword>
<feature type="region of interest" description="Disordered" evidence="6">
    <location>
        <begin position="698"/>
        <end position="733"/>
    </location>
</feature>
<dbReference type="GO" id="GO:0005886">
    <property type="term" value="C:plasma membrane"/>
    <property type="evidence" value="ECO:0007669"/>
    <property type="project" value="TreeGrafter"/>
</dbReference>
<dbReference type="Pfam" id="PF08205">
    <property type="entry name" value="C2-set_2"/>
    <property type="match status" value="1"/>
</dbReference>
<evidence type="ECO:0000256" key="3">
    <source>
        <dbReference type="ARBA" id="ARBA00023157"/>
    </source>
</evidence>
<dbReference type="Gene3D" id="2.60.40.10">
    <property type="entry name" value="Immunoglobulins"/>
    <property type="match status" value="6"/>
</dbReference>
<dbReference type="SMART" id="SM00408">
    <property type="entry name" value="IGc2"/>
    <property type="match status" value="3"/>
</dbReference>
<dbReference type="GO" id="GO:0098609">
    <property type="term" value="P:cell-cell adhesion"/>
    <property type="evidence" value="ECO:0007669"/>
    <property type="project" value="TreeGrafter"/>
</dbReference>
<dbReference type="Proteomes" id="UP000078540">
    <property type="component" value="Unassembled WGS sequence"/>
</dbReference>
<dbReference type="SMART" id="SM00409">
    <property type="entry name" value="IG"/>
    <property type="match status" value="4"/>
</dbReference>
<dbReference type="AlphaFoldDB" id="A0A195BF27"/>
<evidence type="ECO:0000256" key="6">
    <source>
        <dbReference type="SAM" id="MobiDB-lite"/>
    </source>
</evidence>
<evidence type="ECO:0000259" key="8">
    <source>
        <dbReference type="PROSITE" id="PS50835"/>
    </source>
</evidence>
<feature type="compositionally biased region" description="Basic and acidic residues" evidence="6">
    <location>
        <begin position="716"/>
        <end position="725"/>
    </location>
</feature>
<dbReference type="InterPro" id="IPR013162">
    <property type="entry name" value="CD80_C2-set"/>
</dbReference>
<evidence type="ECO:0000256" key="2">
    <source>
        <dbReference type="ARBA" id="ARBA00023136"/>
    </source>
</evidence>
<accession>A0A195BF27</accession>
<feature type="domain" description="Ig-like" evidence="8">
    <location>
        <begin position="392"/>
        <end position="472"/>
    </location>
</feature>
<keyword evidence="5" id="KW-0393">Immunoglobulin domain</keyword>
<organism evidence="9 10">
    <name type="scientific">Atta colombica</name>
    <dbReference type="NCBI Taxonomy" id="520822"/>
    <lineage>
        <taxon>Eukaryota</taxon>
        <taxon>Metazoa</taxon>
        <taxon>Ecdysozoa</taxon>
        <taxon>Arthropoda</taxon>
        <taxon>Hexapoda</taxon>
        <taxon>Insecta</taxon>
        <taxon>Pterygota</taxon>
        <taxon>Neoptera</taxon>
        <taxon>Endopterygota</taxon>
        <taxon>Hymenoptera</taxon>
        <taxon>Apocrita</taxon>
        <taxon>Aculeata</taxon>
        <taxon>Formicoidea</taxon>
        <taxon>Formicidae</taxon>
        <taxon>Myrmicinae</taxon>
        <taxon>Atta</taxon>
    </lineage>
</organism>
<dbReference type="PANTHER" id="PTHR11640">
    <property type="entry name" value="NEPHRIN"/>
    <property type="match status" value="1"/>
</dbReference>
<keyword evidence="7" id="KW-1133">Transmembrane helix</keyword>
<proteinExistence type="predicted"/>
<evidence type="ECO:0000256" key="5">
    <source>
        <dbReference type="ARBA" id="ARBA00023319"/>
    </source>
</evidence>
<feature type="domain" description="Ig-like" evidence="8">
    <location>
        <begin position="24"/>
        <end position="210"/>
    </location>
</feature>
<keyword evidence="7" id="KW-0812">Transmembrane</keyword>
<feature type="domain" description="Ig-like" evidence="8">
    <location>
        <begin position="561"/>
        <end position="656"/>
    </location>
</feature>
<dbReference type="EMBL" id="KQ976500">
    <property type="protein sequence ID" value="KYM83178.1"/>
    <property type="molecule type" value="Genomic_DNA"/>
</dbReference>
<dbReference type="Pfam" id="PF13895">
    <property type="entry name" value="Ig_2"/>
    <property type="match status" value="1"/>
</dbReference>
<feature type="transmembrane region" description="Helical" evidence="7">
    <location>
        <begin position="665"/>
        <end position="689"/>
    </location>
</feature>
<feature type="compositionally biased region" description="Low complexity" evidence="6">
    <location>
        <begin position="1089"/>
        <end position="1108"/>
    </location>
</feature>
<dbReference type="InterPro" id="IPR007110">
    <property type="entry name" value="Ig-like_dom"/>
</dbReference>
<evidence type="ECO:0000256" key="1">
    <source>
        <dbReference type="ARBA" id="ARBA00004479"/>
    </source>
</evidence>
<name>A0A195BF27_9HYME</name>
<reference evidence="9 10" key="1">
    <citation type="submission" date="2015-09" db="EMBL/GenBank/DDBJ databases">
        <title>Atta colombica WGS genome.</title>
        <authorList>
            <person name="Nygaard S."/>
            <person name="Hu H."/>
            <person name="Boomsma J."/>
            <person name="Zhang G."/>
        </authorList>
    </citation>
    <scope>NUCLEOTIDE SEQUENCE [LARGE SCALE GENOMIC DNA]</scope>
    <source>
        <strain evidence="9">Treedump-2</strain>
        <tissue evidence="9">Whole body</tissue>
    </source>
</reference>